<evidence type="ECO:0000313" key="2">
    <source>
        <dbReference type="EMBL" id="KYF62820.1"/>
    </source>
</evidence>
<gene>
    <name evidence="2" type="ORF">BE15_21265</name>
</gene>
<organism evidence="2 3">
    <name type="scientific">Sorangium cellulosum</name>
    <name type="common">Polyangium cellulosum</name>
    <dbReference type="NCBI Taxonomy" id="56"/>
    <lineage>
        <taxon>Bacteria</taxon>
        <taxon>Pseudomonadati</taxon>
        <taxon>Myxococcota</taxon>
        <taxon>Polyangia</taxon>
        <taxon>Polyangiales</taxon>
        <taxon>Polyangiaceae</taxon>
        <taxon>Sorangium</taxon>
    </lineage>
</organism>
<proteinExistence type="predicted"/>
<evidence type="ECO:0000313" key="3">
    <source>
        <dbReference type="Proteomes" id="UP000075260"/>
    </source>
</evidence>
<dbReference type="Proteomes" id="UP000075260">
    <property type="component" value="Unassembled WGS sequence"/>
</dbReference>
<reference evidence="2 3" key="1">
    <citation type="submission" date="2014-02" db="EMBL/GenBank/DDBJ databases">
        <title>The small core and large imbalanced accessory genome model reveals a collaborative survival strategy of Sorangium cellulosum strains in nature.</title>
        <authorList>
            <person name="Han K."/>
            <person name="Peng R."/>
            <person name="Blom J."/>
            <person name="Li Y.-Z."/>
        </authorList>
    </citation>
    <scope>NUCLEOTIDE SEQUENCE [LARGE SCALE GENOMIC DNA]</scope>
    <source>
        <strain evidence="2 3">So0008-312</strain>
    </source>
</reference>
<comment type="caution">
    <text evidence="2">The sequence shown here is derived from an EMBL/GenBank/DDBJ whole genome shotgun (WGS) entry which is preliminary data.</text>
</comment>
<dbReference type="EMBL" id="JEMA01001063">
    <property type="protein sequence ID" value="KYF62820.1"/>
    <property type="molecule type" value="Genomic_DNA"/>
</dbReference>
<evidence type="ECO:0000256" key="1">
    <source>
        <dbReference type="SAM" id="MobiDB-lite"/>
    </source>
</evidence>
<feature type="region of interest" description="Disordered" evidence="1">
    <location>
        <begin position="62"/>
        <end position="94"/>
    </location>
</feature>
<dbReference type="AlphaFoldDB" id="A0A150Q4I5"/>
<accession>A0A150Q4I5</accession>
<protein>
    <submittedName>
        <fullName evidence="2">Uncharacterized protein</fullName>
    </submittedName>
</protein>
<sequence>MILDTRLLFWRPDTRGIHQQPARPRVVEERRHEHGGELVGAWHDGLLLSGRITRAIAPKTLHAASGPAHTAADATRRRLVVAAHEPVSPPGRPG</sequence>
<name>A0A150Q4I5_SORCE</name>